<feature type="chain" id="PRO_5046889353" description="DUF5642 domain-containing protein" evidence="1">
    <location>
        <begin position="27"/>
        <end position="246"/>
    </location>
</feature>
<reference evidence="3" key="1">
    <citation type="journal article" date="2019" name="Int. J. Syst. Evol. Microbiol.">
        <title>The Global Catalogue of Microorganisms (GCM) 10K type strain sequencing project: providing services to taxonomists for standard genome sequencing and annotation.</title>
        <authorList>
            <consortium name="The Broad Institute Genomics Platform"/>
            <consortium name="The Broad Institute Genome Sequencing Center for Infectious Disease"/>
            <person name="Wu L."/>
            <person name="Ma J."/>
        </authorList>
    </citation>
    <scope>NUCLEOTIDE SEQUENCE [LARGE SCALE GENOMIC DNA]</scope>
    <source>
        <strain evidence="3">JCM 16923</strain>
    </source>
</reference>
<comment type="caution">
    <text evidence="2">The sequence shown here is derived from an EMBL/GenBank/DDBJ whole genome shotgun (WGS) entry which is preliminary data.</text>
</comment>
<dbReference type="EMBL" id="BAAAZW010000013">
    <property type="protein sequence ID" value="GAA3970001.1"/>
    <property type="molecule type" value="Genomic_DNA"/>
</dbReference>
<proteinExistence type="predicted"/>
<dbReference type="PROSITE" id="PS51257">
    <property type="entry name" value="PROKAR_LIPOPROTEIN"/>
    <property type="match status" value="1"/>
</dbReference>
<feature type="signal peptide" evidence="1">
    <location>
        <begin position="1"/>
        <end position="26"/>
    </location>
</feature>
<evidence type="ECO:0000256" key="1">
    <source>
        <dbReference type="SAM" id="SignalP"/>
    </source>
</evidence>
<dbReference type="RefSeq" id="WP_344785773.1">
    <property type="nucleotide sequence ID" value="NZ_BAAAZW010000013.1"/>
</dbReference>
<evidence type="ECO:0000313" key="2">
    <source>
        <dbReference type="EMBL" id="GAA3970001.1"/>
    </source>
</evidence>
<organism evidence="2 3">
    <name type="scientific">Gordonia caeni</name>
    <dbReference type="NCBI Taxonomy" id="1007097"/>
    <lineage>
        <taxon>Bacteria</taxon>
        <taxon>Bacillati</taxon>
        <taxon>Actinomycetota</taxon>
        <taxon>Actinomycetes</taxon>
        <taxon>Mycobacteriales</taxon>
        <taxon>Gordoniaceae</taxon>
        <taxon>Gordonia</taxon>
    </lineage>
</organism>
<keyword evidence="1" id="KW-0732">Signal</keyword>
<gene>
    <name evidence="2" type="ORF">GCM10022231_34190</name>
</gene>
<name>A0ABP7PRD6_9ACTN</name>
<accession>A0ABP7PRD6</accession>
<evidence type="ECO:0000313" key="3">
    <source>
        <dbReference type="Proteomes" id="UP001418444"/>
    </source>
</evidence>
<sequence length="246" mass="24994">MSIIAPRRPILSVLALAAGAATLLSACGTDEAERPLTGLVIPAASIPGGYTVVPAQVDDLVAGNRETLEQASSVEFTPAQCAPTADAAFTPQLTDTNTVLLVAQSEEATLSEVVSTARRDVDADRRATTGMCRVVTAAPSTGSLAGARIVTTTSELPAPGGDAVEQALVVRSDSVTTLAGGGVRVRSALLSNVLVRRPGGEIVTVQLNVGSSDPSVQAAAPEQISPPMPEDEYLGLVDEAVQRAAG</sequence>
<evidence type="ECO:0008006" key="4">
    <source>
        <dbReference type="Google" id="ProtNLM"/>
    </source>
</evidence>
<protein>
    <recommendedName>
        <fullName evidence="4">DUF5642 domain-containing protein</fullName>
    </recommendedName>
</protein>
<keyword evidence="3" id="KW-1185">Reference proteome</keyword>
<dbReference type="Proteomes" id="UP001418444">
    <property type="component" value="Unassembled WGS sequence"/>
</dbReference>